<sequence length="243" mass="26913">MKASTWVKILFIISHTSMTCAFAQDNYYRYKDKEGNVVISNSVPADFANSGYEVISPTGNVIETVLPRKTDEEIAADAKAAQDQREAQKQVELKNQQEQAQAHKDNILLKSFASVADINRARDDKLASIAVLENIIKENLGGLEKQLKDAQAAALTYQQKSQALPESLQKTIAESERQIKDGQAFLERKKAEKLEIIEKYKLLAEHFTELQTTKTGSQTAPNSASEPSPNAAPSTTPLEKQSF</sequence>
<keyword evidence="1" id="KW-0175">Coiled coil</keyword>
<accession>A0A0Q9YK76</accession>
<dbReference type="InterPro" id="IPR025392">
    <property type="entry name" value="DUF4124"/>
</dbReference>
<gene>
    <name evidence="6" type="ORF">HT99x_001290</name>
    <name evidence="5" type="ORF">HT99x_01912</name>
</gene>
<evidence type="ECO:0000313" key="5">
    <source>
        <dbReference type="EMBL" id="KRG20992.1"/>
    </source>
</evidence>
<keyword evidence="7" id="KW-1185">Reference proteome</keyword>
<feature type="domain" description="DUF4124" evidence="4">
    <location>
        <begin position="18"/>
        <end position="80"/>
    </location>
</feature>
<evidence type="ECO:0000259" key="4">
    <source>
        <dbReference type="Pfam" id="PF13511"/>
    </source>
</evidence>
<feature type="signal peptide" evidence="3">
    <location>
        <begin position="1"/>
        <end position="23"/>
    </location>
</feature>
<feature type="chain" id="PRO_5043129706" evidence="3">
    <location>
        <begin position="24"/>
        <end position="243"/>
    </location>
</feature>
<evidence type="ECO:0000256" key="1">
    <source>
        <dbReference type="SAM" id="Coils"/>
    </source>
</evidence>
<evidence type="ECO:0000256" key="2">
    <source>
        <dbReference type="SAM" id="MobiDB-lite"/>
    </source>
</evidence>
<reference evidence="5" key="1">
    <citation type="submission" date="2015-09" db="EMBL/GenBank/DDBJ databases">
        <title>Draft Genome Sequences of Two Novel Amoeba-resistant Intranuclear Bacteria, Candidatus Berkiella cookevillensis and Candidatus Berkiella aquae.</title>
        <authorList>
            <person name="Mehari Y.T."/>
            <person name="Arivett B.A."/>
            <person name="Farone A.L."/>
            <person name="Gunderson J.H."/>
            <person name="Farone M.B."/>
        </authorList>
    </citation>
    <scope>NUCLEOTIDE SEQUENCE [LARGE SCALE GENOMIC DNA]</scope>
    <source>
        <strain evidence="5">HT99</strain>
    </source>
</reference>
<dbReference type="STRING" id="295108.HT99x_01912"/>
<dbReference type="EMBL" id="LKAJ02000001">
    <property type="protein sequence ID" value="MCS5710054.1"/>
    <property type="molecule type" value="Genomic_DNA"/>
</dbReference>
<dbReference type="AlphaFoldDB" id="A0A0Q9YK76"/>
<organism evidence="5">
    <name type="scientific">Candidatus Berkiella aquae</name>
    <dbReference type="NCBI Taxonomy" id="295108"/>
    <lineage>
        <taxon>Bacteria</taxon>
        <taxon>Pseudomonadati</taxon>
        <taxon>Pseudomonadota</taxon>
        <taxon>Gammaproteobacteria</taxon>
        <taxon>Candidatus Berkiellales</taxon>
        <taxon>Candidatus Berkiellaceae</taxon>
        <taxon>Candidatus Berkiella</taxon>
    </lineage>
</organism>
<feature type="coiled-coil region" evidence="1">
    <location>
        <begin position="133"/>
        <end position="160"/>
    </location>
</feature>
<dbReference type="Proteomes" id="UP000051497">
    <property type="component" value="Unassembled WGS sequence"/>
</dbReference>
<reference evidence="6" key="2">
    <citation type="journal article" date="2016" name="Genome Announc.">
        <title>Draft Genome Sequences of Two Novel Amoeba-Resistant Intranuclear Bacteria, 'Candidatus Berkiella cookevillensis' and 'Candidatus Berkiella aquae'.</title>
        <authorList>
            <person name="Mehari Y.T."/>
            <person name="Arivett B.A."/>
            <person name="Farone A.L."/>
            <person name="Gunderson J.H."/>
            <person name="Farone M.B."/>
        </authorList>
    </citation>
    <scope>NUCLEOTIDE SEQUENCE</scope>
    <source>
        <strain evidence="6">HT99</strain>
    </source>
</reference>
<evidence type="ECO:0000313" key="6">
    <source>
        <dbReference type="EMBL" id="MCS5710054.1"/>
    </source>
</evidence>
<dbReference type="Pfam" id="PF13511">
    <property type="entry name" value="DUF4124"/>
    <property type="match status" value="1"/>
</dbReference>
<dbReference type="OrthoDB" id="6080407at2"/>
<evidence type="ECO:0000313" key="7">
    <source>
        <dbReference type="Proteomes" id="UP000051497"/>
    </source>
</evidence>
<proteinExistence type="predicted"/>
<reference evidence="6" key="3">
    <citation type="submission" date="2021-06" db="EMBL/GenBank/DDBJ databases">
        <title>Genomic Description and Analysis of Intracellular Bacteria, Candidatus Berkiella cookevillensis and Candidatus Berkiella aquae.</title>
        <authorList>
            <person name="Kidane D.T."/>
            <person name="Mehari Y.T."/>
            <person name="Rice F.C."/>
            <person name="Arivett B.A."/>
            <person name="Farone A.L."/>
            <person name="Berk S.G."/>
            <person name="Farone M.B."/>
        </authorList>
    </citation>
    <scope>NUCLEOTIDE SEQUENCE</scope>
    <source>
        <strain evidence="6">HT99</strain>
    </source>
</reference>
<dbReference type="RefSeq" id="WP_075066535.1">
    <property type="nucleotide sequence ID" value="NZ_LKAJ02000001.1"/>
</dbReference>
<name>A0A0Q9YK76_9GAMM</name>
<protein>
    <submittedName>
        <fullName evidence="6">DUF4124 domain-containing protein</fullName>
    </submittedName>
</protein>
<feature type="region of interest" description="Disordered" evidence="2">
    <location>
        <begin position="211"/>
        <end position="243"/>
    </location>
</feature>
<keyword evidence="3" id="KW-0732">Signal</keyword>
<feature type="compositionally biased region" description="Low complexity" evidence="2">
    <location>
        <begin position="219"/>
        <end position="237"/>
    </location>
</feature>
<dbReference type="EMBL" id="LKAJ01000007">
    <property type="protein sequence ID" value="KRG20992.1"/>
    <property type="molecule type" value="Genomic_DNA"/>
</dbReference>
<evidence type="ECO:0000256" key="3">
    <source>
        <dbReference type="SAM" id="SignalP"/>
    </source>
</evidence>
<comment type="caution">
    <text evidence="5">The sequence shown here is derived from an EMBL/GenBank/DDBJ whole genome shotgun (WGS) entry which is preliminary data.</text>
</comment>